<reference evidence="2" key="1">
    <citation type="submission" date="2022-03" db="EMBL/GenBank/DDBJ databases">
        <authorList>
            <person name="Tunstrom K."/>
        </authorList>
    </citation>
    <scope>NUCLEOTIDE SEQUENCE</scope>
</reference>
<organism evidence="2 3">
    <name type="scientific">Euphydryas editha</name>
    <name type="common">Edith's checkerspot</name>
    <dbReference type="NCBI Taxonomy" id="104508"/>
    <lineage>
        <taxon>Eukaryota</taxon>
        <taxon>Metazoa</taxon>
        <taxon>Ecdysozoa</taxon>
        <taxon>Arthropoda</taxon>
        <taxon>Hexapoda</taxon>
        <taxon>Insecta</taxon>
        <taxon>Pterygota</taxon>
        <taxon>Neoptera</taxon>
        <taxon>Endopterygota</taxon>
        <taxon>Lepidoptera</taxon>
        <taxon>Glossata</taxon>
        <taxon>Ditrysia</taxon>
        <taxon>Papilionoidea</taxon>
        <taxon>Nymphalidae</taxon>
        <taxon>Nymphalinae</taxon>
        <taxon>Euphydryas</taxon>
    </lineage>
</organism>
<comment type="caution">
    <text evidence="2">The sequence shown here is derived from an EMBL/GenBank/DDBJ whole genome shotgun (WGS) entry which is preliminary data.</text>
</comment>
<dbReference type="AlphaFoldDB" id="A0AAU9UTD6"/>
<gene>
    <name evidence="2" type="ORF">EEDITHA_LOCUS16591</name>
</gene>
<evidence type="ECO:0000313" key="3">
    <source>
        <dbReference type="Proteomes" id="UP001153954"/>
    </source>
</evidence>
<accession>A0AAU9UTD6</accession>
<feature type="region of interest" description="Disordered" evidence="1">
    <location>
        <begin position="505"/>
        <end position="545"/>
    </location>
</feature>
<proteinExistence type="predicted"/>
<name>A0AAU9UTD6_EUPED</name>
<sequence length="545" mass="61644">MNNFSGTHMRSRRNLLDLNSFAPIHFSASTYSTDVQTKSDIMKHTLGDELLLKNLHLLSDPLKKNLADSVITCETKKTMVETKDYKNNEAVKPPTTQRTDYYPSLAGITNFFAGVFNIMGTIFQKRASSPVPQYYDCYDKEYNEGQMAPPIFWQPSNFEVQNKNEEADIPFGSTNESHTNLDVEMSADCKTAATQCEEKLKQVRLLLSSKNNQNVPKLRNKQRKPKKTFIEAGSVEEHFEEAFSEGIVSLSNETFIECCTPFNYHDELLIQSDAPRIKTDFYLEESVDIKSIPEKTEYKNTEVKQNLNTENVSNDDISVTRTKDELISSCEDKLNKLKALLQPRHSKTHEKTEPIPISTENEIETVFGNELNSSDILTSSDSHNSDHFDEVTGRFNSSSVDSEDSFQIVFTDSPQNFRRRISSDCESEDSFIVFEESPDSCYTSNDVFGEEILDNESSDSDSDSDIDDDSGCGVQCKLSPSLSRTFGDLTDDSLYSQDVVDSAPVNLPSVKPQSIEEKTGLLLDEMKRNEKKKQPPKRVSVNSYF</sequence>
<keyword evidence="3" id="KW-1185">Reference proteome</keyword>
<feature type="compositionally biased region" description="Basic and acidic residues" evidence="1">
    <location>
        <begin position="514"/>
        <end position="528"/>
    </location>
</feature>
<dbReference type="EMBL" id="CAKOGL010000024">
    <property type="protein sequence ID" value="CAH2101879.1"/>
    <property type="molecule type" value="Genomic_DNA"/>
</dbReference>
<evidence type="ECO:0000256" key="1">
    <source>
        <dbReference type="SAM" id="MobiDB-lite"/>
    </source>
</evidence>
<protein>
    <submittedName>
        <fullName evidence="2">Uncharacterized protein</fullName>
    </submittedName>
</protein>
<dbReference type="Proteomes" id="UP001153954">
    <property type="component" value="Unassembled WGS sequence"/>
</dbReference>
<evidence type="ECO:0000313" key="2">
    <source>
        <dbReference type="EMBL" id="CAH2101879.1"/>
    </source>
</evidence>